<dbReference type="Proteomes" id="UP000201613">
    <property type="component" value="Unassembled WGS sequence"/>
</dbReference>
<dbReference type="RefSeq" id="WP_168770639.1">
    <property type="nucleotide sequence ID" value="NZ_FXZK01000024.1"/>
</dbReference>
<dbReference type="AlphaFoldDB" id="A0A238LKP0"/>
<dbReference type="Pfam" id="PF01226">
    <property type="entry name" value="Form_Nir_trans"/>
    <property type="match status" value="1"/>
</dbReference>
<accession>A0A238LKP0</accession>
<dbReference type="PANTHER" id="PTHR30520">
    <property type="entry name" value="FORMATE TRANSPORTER-RELATED"/>
    <property type="match status" value="1"/>
</dbReference>
<feature type="transmembrane region" description="Helical" evidence="6">
    <location>
        <begin position="211"/>
        <end position="235"/>
    </location>
</feature>
<evidence type="ECO:0000313" key="7">
    <source>
        <dbReference type="EMBL" id="SMY10287.1"/>
    </source>
</evidence>
<proteinExistence type="predicted"/>
<keyword evidence="8" id="KW-1185">Reference proteome</keyword>
<keyword evidence="4 6" id="KW-0472">Membrane</keyword>
<dbReference type="InterPro" id="IPR023271">
    <property type="entry name" value="Aquaporin-like"/>
</dbReference>
<feature type="transmembrane region" description="Helical" evidence="6">
    <location>
        <begin position="136"/>
        <end position="163"/>
    </location>
</feature>
<evidence type="ECO:0000256" key="1">
    <source>
        <dbReference type="ARBA" id="ARBA00004141"/>
    </source>
</evidence>
<reference evidence="7 8" key="1">
    <citation type="submission" date="2017-05" db="EMBL/GenBank/DDBJ databases">
        <authorList>
            <person name="Song R."/>
            <person name="Chenine A.L."/>
            <person name="Ruprecht R.M."/>
        </authorList>
    </citation>
    <scope>NUCLEOTIDE SEQUENCE [LARGE SCALE GENOMIC DNA]</scope>
    <source>
        <strain evidence="7 8">CECT 8899</strain>
    </source>
</reference>
<dbReference type="GO" id="GO:0015499">
    <property type="term" value="F:formate transmembrane transporter activity"/>
    <property type="evidence" value="ECO:0007669"/>
    <property type="project" value="TreeGrafter"/>
</dbReference>
<feature type="region of interest" description="Disordered" evidence="5">
    <location>
        <begin position="1"/>
        <end position="24"/>
    </location>
</feature>
<evidence type="ECO:0000256" key="5">
    <source>
        <dbReference type="SAM" id="MobiDB-lite"/>
    </source>
</evidence>
<dbReference type="GO" id="GO:0005886">
    <property type="term" value="C:plasma membrane"/>
    <property type="evidence" value="ECO:0007669"/>
    <property type="project" value="TreeGrafter"/>
</dbReference>
<comment type="subcellular location">
    <subcellularLocation>
        <location evidence="1">Membrane</location>
        <topology evidence="1">Multi-pass membrane protein</topology>
    </subcellularLocation>
</comment>
<evidence type="ECO:0000256" key="6">
    <source>
        <dbReference type="SAM" id="Phobius"/>
    </source>
</evidence>
<feature type="transmembrane region" description="Helical" evidence="6">
    <location>
        <begin position="255"/>
        <end position="277"/>
    </location>
</feature>
<gene>
    <name evidence="7" type="primary">yfdC</name>
    <name evidence="7" type="ORF">LOM8899_04462</name>
</gene>
<evidence type="ECO:0000256" key="2">
    <source>
        <dbReference type="ARBA" id="ARBA00022692"/>
    </source>
</evidence>
<sequence length="287" mass="30904">MAVAKDDDKTGKEVEGVVMQEKGEEESVERAAKLAPKLIYEVIRRDGEEELQRTNRALVWSGIAAGIMISFSVVGEAILRTYLPEAPLSYLIENMGYSLGFLVVILGRMQLFTENTITTVLPVIHAPTWGLVAKVARLWGIVLFANVVGAFAVASLFAFTAALPDEIRPAMMELSQHATGFSTSDAFFRAIPAGVLVAAIVWMLPQAESAAFFVIGALTWLIAAGDFSHIVAGSVEMAYLMVQGELAVGDGIMRFFLPVLAGNIVGGTAIFSLMAYGQVKDDIGKQR</sequence>
<dbReference type="EMBL" id="FXZK01000024">
    <property type="protein sequence ID" value="SMY10287.1"/>
    <property type="molecule type" value="Genomic_DNA"/>
</dbReference>
<evidence type="ECO:0000256" key="3">
    <source>
        <dbReference type="ARBA" id="ARBA00022989"/>
    </source>
</evidence>
<organism evidence="7 8">
    <name type="scientific">Flavimaricola marinus</name>
    <dbReference type="NCBI Taxonomy" id="1819565"/>
    <lineage>
        <taxon>Bacteria</taxon>
        <taxon>Pseudomonadati</taxon>
        <taxon>Pseudomonadota</taxon>
        <taxon>Alphaproteobacteria</taxon>
        <taxon>Rhodobacterales</taxon>
        <taxon>Paracoccaceae</taxon>
        <taxon>Flavimaricola</taxon>
    </lineage>
</organism>
<keyword evidence="3 6" id="KW-1133">Transmembrane helix</keyword>
<evidence type="ECO:0000313" key="8">
    <source>
        <dbReference type="Proteomes" id="UP000201613"/>
    </source>
</evidence>
<evidence type="ECO:0000256" key="4">
    <source>
        <dbReference type="ARBA" id="ARBA00023136"/>
    </source>
</evidence>
<dbReference type="InterPro" id="IPR000292">
    <property type="entry name" value="For/NO2_transpt"/>
</dbReference>
<keyword evidence="2 6" id="KW-0812">Transmembrane</keyword>
<feature type="compositionally biased region" description="Basic and acidic residues" evidence="5">
    <location>
        <begin position="1"/>
        <end position="15"/>
    </location>
</feature>
<feature type="transmembrane region" description="Helical" evidence="6">
    <location>
        <begin position="186"/>
        <end position="204"/>
    </location>
</feature>
<protein>
    <submittedName>
        <fullName evidence="7">Inner membrane protein YfdC</fullName>
    </submittedName>
</protein>
<name>A0A238LKP0_9RHOB</name>
<dbReference type="Gene3D" id="1.20.1080.10">
    <property type="entry name" value="Glycerol uptake facilitator protein"/>
    <property type="match status" value="1"/>
</dbReference>
<feature type="transmembrane region" description="Helical" evidence="6">
    <location>
        <begin position="57"/>
        <end position="79"/>
    </location>
</feature>
<dbReference type="PANTHER" id="PTHR30520:SF2">
    <property type="entry name" value="INNER MEMBRANE PROTEIN YFDC"/>
    <property type="match status" value="1"/>
</dbReference>